<reference evidence="2 3" key="1">
    <citation type="journal article" date="2019" name="Int. J. Syst. Evol. Microbiol.">
        <title>The Global Catalogue of Microorganisms (GCM) 10K type strain sequencing project: providing services to taxonomists for standard genome sequencing and annotation.</title>
        <authorList>
            <consortium name="The Broad Institute Genomics Platform"/>
            <consortium name="The Broad Institute Genome Sequencing Center for Infectious Disease"/>
            <person name="Wu L."/>
            <person name="Ma J."/>
        </authorList>
    </citation>
    <scope>NUCLEOTIDE SEQUENCE [LARGE SCALE GENOMIC DNA]</scope>
    <source>
        <strain evidence="2 3">JCM 9383</strain>
    </source>
</reference>
<dbReference type="Proteomes" id="UP001500979">
    <property type="component" value="Unassembled WGS sequence"/>
</dbReference>
<keyword evidence="3" id="KW-1185">Reference proteome</keyword>
<protein>
    <submittedName>
        <fullName evidence="2">Uncharacterized protein</fullName>
    </submittedName>
</protein>
<organism evidence="2 3">
    <name type="scientific">Saccharopolyspora taberi</name>
    <dbReference type="NCBI Taxonomy" id="60895"/>
    <lineage>
        <taxon>Bacteria</taxon>
        <taxon>Bacillati</taxon>
        <taxon>Actinomycetota</taxon>
        <taxon>Actinomycetes</taxon>
        <taxon>Pseudonocardiales</taxon>
        <taxon>Pseudonocardiaceae</taxon>
        <taxon>Saccharopolyspora</taxon>
    </lineage>
</organism>
<evidence type="ECO:0000313" key="3">
    <source>
        <dbReference type="Proteomes" id="UP001500979"/>
    </source>
</evidence>
<feature type="region of interest" description="Disordered" evidence="1">
    <location>
        <begin position="1"/>
        <end position="20"/>
    </location>
</feature>
<evidence type="ECO:0000313" key="2">
    <source>
        <dbReference type="EMBL" id="GAA2796085.1"/>
    </source>
</evidence>
<dbReference type="EMBL" id="BAAAUX010000014">
    <property type="protein sequence ID" value="GAA2796085.1"/>
    <property type="molecule type" value="Genomic_DNA"/>
</dbReference>
<name>A0ABN3VFJ8_9PSEU</name>
<sequence length="357" mass="38787">MTAAARPVPSAPDTRPNSQARRVHLVGSLPRPVSPDVGAGMRWVLDHARGAELRALPCDRDPFWITRYVHSRAQNAAFEVVRTGDCTGYTDIPAYRVRSGRRLTIADVALGRPAEAAAAVEIWRELRAGFPELPPVQVSVPSPLDLALFTLGNPVRALRYYGIFEQMVITEVTAIAAQHGPDEVAFQLESPAVLYLLRHASATVANVIARQLARVVASVPESTRWTLHLCYGDLAHKSLFTPTDLEPVVLVVNALARRLAQHGRSMPAVHVPMAHGDQPPFQDPGAYAPLRRLVRRVGVIAGCVDERSPELTEKALRYSERALGHRVIGVAAACGYGRRAPADAEANLELACRLASS</sequence>
<dbReference type="InterPro" id="IPR038071">
    <property type="entry name" value="UROD/MetE-like_sf"/>
</dbReference>
<evidence type="ECO:0000256" key="1">
    <source>
        <dbReference type="SAM" id="MobiDB-lite"/>
    </source>
</evidence>
<dbReference type="RefSeq" id="WP_344680758.1">
    <property type="nucleotide sequence ID" value="NZ_BAAAUX010000014.1"/>
</dbReference>
<gene>
    <name evidence="2" type="ORF">GCM10010470_34010</name>
</gene>
<proteinExistence type="predicted"/>
<dbReference type="Gene3D" id="3.20.20.210">
    <property type="match status" value="1"/>
</dbReference>
<accession>A0ABN3VFJ8</accession>
<comment type="caution">
    <text evidence="2">The sequence shown here is derived from an EMBL/GenBank/DDBJ whole genome shotgun (WGS) entry which is preliminary data.</text>
</comment>
<dbReference type="SUPFAM" id="SSF51726">
    <property type="entry name" value="UROD/MetE-like"/>
    <property type="match status" value="1"/>
</dbReference>